<accession>L8JTI5</accession>
<sequence length="254" mass="29053">MQTKKLFLAGLLLLWQLYAFSQNDKVFLKNGSLLYGQVVSATPDTTLFRTDNSLFRINNLEVNHIKLNRRNRAAVVPHVLDVINKNDYERGLKIGFEGGVLVGGDGVNQSHPQVTFSVLTYYKLEPWAQLGVNIGFENYFRFRCVPFLVYYKTDLDRKDGGAFVYAAFGYGKPWQRRESERDYEKLSGGVALKLGAGHTFNIGIWPMELSLAYSLQKVREVYPERSTWGIWGGEVQTILSRSMNRMLFKLGIYI</sequence>
<evidence type="ECO:0000313" key="2">
    <source>
        <dbReference type="Proteomes" id="UP000011135"/>
    </source>
</evidence>
<evidence type="ECO:0008006" key="3">
    <source>
        <dbReference type="Google" id="ProtNLM"/>
    </source>
</evidence>
<reference evidence="1 2" key="1">
    <citation type="submission" date="2012-12" db="EMBL/GenBank/DDBJ databases">
        <title>Genome assembly of Fulvivirga imtechensis AK7.</title>
        <authorList>
            <person name="Nupur N."/>
            <person name="Khatri I."/>
            <person name="Kumar R."/>
            <person name="Subramanian S."/>
            <person name="Pinnaka A."/>
        </authorList>
    </citation>
    <scope>NUCLEOTIDE SEQUENCE [LARGE SCALE GENOMIC DNA]</scope>
    <source>
        <strain evidence="1 2">AK7</strain>
    </source>
</reference>
<dbReference type="OrthoDB" id="9882232at2"/>
<dbReference type="Proteomes" id="UP000011135">
    <property type="component" value="Unassembled WGS sequence"/>
</dbReference>
<dbReference type="STRING" id="1237149.C900_02468"/>
<keyword evidence="2" id="KW-1185">Reference proteome</keyword>
<dbReference type="EMBL" id="AMZN01000037">
    <property type="protein sequence ID" value="ELR71553.1"/>
    <property type="molecule type" value="Genomic_DNA"/>
</dbReference>
<comment type="caution">
    <text evidence="1">The sequence shown here is derived from an EMBL/GenBank/DDBJ whole genome shotgun (WGS) entry which is preliminary data.</text>
</comment>
<dbReference type="RefSeq" id="WP_009579877.1">
    <property type="nucleotide sequence ID" value="NZ_AMZN01000037.1"/>
</dbReference>
<gene>
    <name evidence="1" type="ORF">C900_02468</name>
</gene>
<name>L8JTI5_9BACT</name>
<evidence type="ECO:0000313" key="1">
    <source>
        <dbReference type="EMBL" id="ELR71553.1"/>
    </source>
</evidence>
<organism evidence="1 2">
    <name type="scientific">Fulvivirga imtechensis AK7</name>
    <dbReference type="NCBI Taxonomy" id="1237149"/>
    <lineage>
        <taxon>Bacteria</taxon>
        <taxon>Pseudomonadati</taxon>
        <taxon>Bacteroidota</taxon>
        <taxon>Cytophagia</taxon>
        <taxon>Cytophagales</taxon>
        <taxon>Fulvivirgaceae</taxon>
        <taxon>Fulvivirga</taxon>
    </lineage>
</organism>
<proteinExistence type="predicted"/>
<dbReference type="AlphaFoldDB" id="L8JTI5"/>
<protein>
    <recommendedName>
        <fullName evidence="3">Outer membrane protein beta-barrel domain-containing protein</fullName>
    </recommendedName>
</protein>